<gene>
    <name evidence="1" type="ORF">GBF38_021846</name>
</gene>
<comment type="caution">
    <text evidence="1">The sequence shown here is derived from an EMBL/GenBank/DDBJ whole genome shotgun (WGS) entry which is preliminary data.</text>
</comment>
<dbReference type="EMBL" id="CM024799">
    <property type="protein sequence ID" value="KAG8013468.1"/>
    <property type="molecule type" value="Genomic_DNA"/>
</dbReference>
<reference evidence="1" key="1">
    <citation type="submission" date="2020-04" db="EMBL/GenBank/DDBJ databases">
        <title>A chromosome-scale assembly and high-density genetic map of the yellow drum (Nibea albiflora) genome.</title>
        <authorList>
            <person name="Xu D."/>
            <person name="Zhang W."/>
            <person name="Chen R."/>
            <person name="Tan P."/>
            <person name="Wang L."/>
            <person name="Song H."/>
            <person name="Tian L."/>
            <person name="Zhu Q."/>
            <person name="Wang B."/>
        </authorList>
    </citation>
    <scope>NUCLEOTIDE SEQUENCE</scope>
    <source>
        <strain evidence="1">ZJHYS-2018</strain>
    </source>
</reference>
<dbReference type="Proteomes" id="UP000805704">
    <property type="component" value="Chromosome 11"/>
</dbReference>
<organism evidence="1 2">
    <name type="scientific">Nibea albiflora</name>
    <name type="common">Yellow drum</name>
    <name type="synonym">Corvina albiflora</name>
    <dbReference type="NCBI Taxonomy" id="240163"/>
    <lineage>
        <taxon>Eukaryota</taxon>
        <taxon>Metazoa</taxon>
        <taxon>Chordata</taxon>
        <taxon>Craniata</taxon>
        <taxon>Vertebrata</taxon>
        <taxon>Euteleostomi</taxon>
        <taxon>Actinopterygii</taxon>
        <taxon>Neopterygii</taxon>
        <taxon>Teleostei</taxon>
        <taxon>Neoteleostei</taxon>
        <taxon>Acanthomorphata</taxon>
        <taxon>Eupercaria</taxon>
        <taxon>Sciaenidae</taxon>
        <taxon>Nibea</taxon>
    </lineage>
</organism>
<evidence type="ECO:0000313" key="1">
    <source>
        <dbReference type="EMBL" id="KAG8013468.1"/>
    </source>
</evidence>
<sequence>MFDVVGGDGASHDVAAARRELTGREAGTVRRAHSAAAPRDQPGRSCQPETCLQRGLTPTGKQQQSCRRQ</sequence>
<proteinExistence type="predicted"/>
<protein>
    <submittedName>
        <fullName evidence="1">Uncharacterized protein</fullName>
    </submittedName>
</protein>
<keyword evidence="2" id="KW-1185">Reference proteome</keyword>
<name>A0ACB7FHY6_NIBAL</name>
<accession>A0ACB7FHY6</accession>
<evidence type="ECO:0000313" key="2">
    <source>
        <dbReference type="Proteomes" id="UP000805704"/>
    </source>
</evidence>
<feature type="non-terminal residue" evidence="1">
    <location>
        <position position="69"/>
    </location>
</feature>